<evidence type="ECO:0000313" key="2">
    <source>
        <dbReference type="EMBL" id="BCT74905.1"/>
    </source>
</evidence>
<accession>A0ABN6FES1</accession>
<gene>
    <name evidence="2" type="ORF">SCMU_07470</name>
</gene>
<organism evidence="2 3">
    <name type="scientific">Sinomonas cyclohexanicum</name>
    <name type="common">Corynebacterium cyclohexanicum</name>
    <dbReference type="NCBI Taxonomy" id="322009"/>
    <lineage>
        <taxon>Bacteria</taxon>
        <taxon>Bacillati</taxon>
        <taxon>Actinomycetota</taxon>
        <taxon>Actinomycetes</taxon>
        <taxon>Micrococcales</taxon>
        <taxon>Micrococcaceae</taxon>
        <taxon>Sinomonas</taxon>
    </lineage>
</organism>
<dbReference type="RefSeq" id="WP_229231675.1">
    <property type="nucleotide sequence ID" value="NZ_AP024525.1"/>
</dbReference>
<sequence length="162" mass="16912">MERYGVIKRVVEVAAWTLAGTLFWLATASSVTAVESIAAAAVALPAGALATVARRAMPFRALPRRVWPRWAATVPVAAVADMVRLTGWLRTRQPGQLRAGHMPGGDGARETGWRAGGIVALSATPGSVVVASDPEAGTVTVHSLVHGWPGLDEDVLRSGEEG</sequence>
<feature type="transmembrane region" description="Helical" evidence="1">
    <location>
        <begin position="38"/>
        <end position="57"/>
    </location>
</feature>
<name>A0ABN6FES1_SINCY</name>
<evidence type="ECO:0000313" key="3">
    <source>
        <dbReference type="Proteomes" id="UP001319861"/>
    </source>
</evidence>
<keyword evidence="1" id="KW-0812">Transmembrane</keyword>
<protein>
    <submittedName>
        <fullName evidence="2">Uncharacterized protein</fullName>
    </submittedName>
</protein>
<reference evidence="2 3" key="1">
    <citation type="journal article" date="2021" name="J. Biosci. Bioeng.">
        <title>Identification and characterization of a chc gene cluster responsible for the aromatization pathway of cyclohexanecarboxylate degradation in Sinomonas cyclohexanicum ATCC 51369.</title>
        <authorList>
            <person name="Yamamoto T."/>
            <person name="Hasegawa Y."/>
            <person name="Lau P.C.K."/>
            <person name="Iwaki H."/>
        </authorList>
    </citation>
    <scope>NUCLEOTIDE SEQUENCE [LARGE SCALE GENOMIC DNA]</scope>
    <source>
        <strain evidence="2 3">ATCC 51369</strain>
    </source>
</reference>
<keyword evidence="1" id="KW-0472">Membrane</keyword>
<dbReference type="EMBL" id="AP024525">
    <property type="protein sequence ID" value="BCT74905.1"/>
    <property type="molecule type" value="Genomic_DNA"/>
</dbReference>
<proteinExistence type="predicted"/>
<keyword evidence="3" id="KW-1185">Reference proteome</keyword>
<keyword evidence="1" id="KW-1133">Transmembrane helix</keyword>
<evidence type="ECO:0000256" key="1">
    <source>
        <dbReference type="SAM" id="Phobius"/>
    </source>
</evidence>
<dbReference type="Proteomes" id="UP001319861">
    <property type="component" value="Chromosome"/>
</dbReference>